<keyword evidence="1" id="KW-0863">Zinc-finger</keyword>
<dbReference type="InterPro" id="IPR013083">
    <property type="entry name" value="Znf_RING/FYVE/PHD"/>
</dbReference>
<sequence>MQVCSAIGDLKNEHKAWWLEALHHIEKNEDSSKKCISKVQDTLFGNLNIPTQSRLASRFRSISGLKYVIQSSLDSLESSRVMLIERILEIDKTMEKPRDEDILLVRYCGSCQDNGKGPICVRCELRSLFQVSKSPSELEILLGVLKTFSKAWLGKDGLLAATKHLFLFEVMRKEYAPASTLATVQGQLLFAHDEVRMSISRLHLRESENDTSRDALTPEELVAASVQNTSDKIMGLSMLSRIKGQFRYLKGLVISKQKSQLESPNSSMHVDTDSSASTSQTREIDECIGKADDEACPVCHENLSDQRIVFQCGHVTCCKCLIAMSKHQLSPPGNTDDEWVMCPTCRQRTDFRNIAYADTRRNCARKSRIPTTFQGHEKPEASIDVQGSYGTKIEEVTRRILWIKCIDPTAKVLVFSSWNDVLDVLEHALAANQISYIKMKGGRKSHLAITQFEGHCANEEGTGMRCGQQPGTKSFQVMLLLIQHGANGLNLLKGKACHPYRATSQPCGGRSTSNQ</sequence>
<evidence type="ECO:0000313" key="4">
    <source>
        <dbReference type="EMBL" id="KAF9598116.1"/>
    </source>
</evidence>
<evidence type="ECO:0000256" key="2">
    <source>
        <dbReference type="SAM" id="MobiDB-lite"/>
    </source>
</evidence>
<dbReference type="EMBL" id="JADFTS010000007">
    <property type="protein sequence ID" value="KAF9598116.1"/>
    <property type="molecule type" value="Genomic_DNA"/>
</dbReference>
<gene>
    <name evidence="4" type="ORF">IFM89_025352</name>
</gene>
<protein>
    <recommendedName>
        <fullName evidence="3">RING-type domain-containing protein</fullName>
    </recommendedName>
</protein>
<feature type="region of interest" description="Disordered" evidence="2">
    <location>
        <begin position="260"/>
        <end position="280"/>
    </location>
</feature>
<dbReference type="Gene3D" id="3.30.40.10">
    <property type="entry name" value="Zinc/RING finger domain, C3HC4 (zinc finger)"/>
    <property type="match status" value="1"/>
</dbReference>
<accession>A0A835HFC9</accession>
<keyword evidence="1" id="KW-0862">Zinc</keyword>
<organism evidence="4 5">
    <name type="scientific">Coptis chinensis</name>
    <dbReference type="NCBI Taxonomy" id="261450"/>
    <lineage>
        <taxon>Eukaryota</taxon>
        <taxon>Viridiplantae</taxon>
        <taxon>Streptophyta</taxon>
        <taxon>Embryophyta</taxon>
        <taxon>Tracheophyta</taxon>
        <taxon>Spermatophyta</taxon>
        <taxon>Magnoliopsida</taxon>
        <taxon>Ranunculales</taxon>
        <taxon>Ranunculaceae</taxon>
        <taxon>Coptidoideae</taxon>
        <taxon>Coptis</taxon>
    </lineage>
</organism>
<evidence type="ECO:0000313" key="5">
    <source>
        <dbReference type="Proteomes" id="UP000631114"/>
    </source>
</evidence>
<evidence type="ECO:0000256" key="1">
    <source>
        <dbReference type="PROSITE-ProRule" id="PRU00175"/>
    </source>
</evidence>
<dbReference type="SMART" id="SM00184">
    <property type="entry name" value="RING"/>
    <property type="match status" value="1"/>
</dbReference>
<reference evidence="4 5" key="1">
    <citation type="submission" date="2020-10" db="EMBL/GenBank/DDBJ databases">
        <title>The Coptis chinensis genome and diversification of protoberbering-type alkaloids.</title>
        <authorList>
            <person name="Wang B."/>
            <person name="Shu S."/>
            <person name="Song C."/>
            <person name="Liu Y."/>
        </authorList>
    </citation>
    <scope>NUCLEOTIDE SEQUENCE [LARGE SCALE GENOMIC DNA]</scope>
    <source>
        <strain evidence="4">HL-2020</strain>
        <tissue evidence="4">Leaf</tissue>
    </source>
</reference>
<dbReference type="PANTHER" id="PTHR45865">
    <property type="entry name" value="E3 UBIQUITIN-PROTEIN LIGASE SHPRH FAMILY MEMBER"/>
    <property type="match status" value="1"/>
</dbReference>
<feature type="domain" description="RING-type" evidence="3">
    <location>
        <begin position="296"/>
        <end position="346"/>
    </location>
</feature>
<dbReference type="GO" id="GO:0008270">
    <property type="term" value="F:zinc ion binding"/>
    <property type="evidence" value="ECO:0007669"/>
    <property type="project" value="UniProtKB-KW"/>
</dbReference>
<dbReference type="PANTHER" id="PTHR45865:SF1">
    <property type="entry name" value="E3 UBIQUITIN-PROTEIN LIGASE SHPRH"/>
    <property type="match status" value="1"/>
</dbReference>
<dbReference type="OrthoDB" id="423559at2759"/>
<dbReference type="AlphaFoldDB" id="A0A835HFC9"/>
<keyword evidence="5" id="KW-1185">Reference proteome</keyword>
<dbReference type="Gene3D" id="3.40.50.300">
    <property type="entry name" value="P-loop containing nucleotide triphosphate hydrolases"/>
    <property type="match status" value="1"/>
</dbReference>
<dbReference type="InterPro" id="IPR001841">
    <property type="entry name" value="Znf_RING"/>
</dbReference>
<proteinExistence type="predicted"/>
<name>A0A835HFC9_9MAGN</name>
<dbReference type="Proteomes" id="UP000631114">
    <property type="component" value="Unassembled WGS sequence"/>
</dbReference>
<evidence type="ECO:0000259" key="3">
    <source>
        <dbReference type="PROSITE" id="PS50089"/>
    </source>
</evidence>
<dbReference type="PROSITE" id="PS50089">
    <property type="entry name" value="ZF_RING_2"/>
    <property type="match status" value="1"/>
</dbReference>
<dbReference type="InterPro" id="IPR052583">
    <property type="entry name" value="ATP-helicase/E3_Ub-Ligase"/>
</dbReference>
<comment type="caution">
    <text evidence="4">The sequence shown here is derived from an EMBL/GenBank/DDBJ whole genome shotgun (WGS) entry which is preliminary data.</text>
</comment>
<dbReference type="SUPFAM" id="SSF57850">
    <property type="entry name" value="RING/U-box"/>
    <property type="match status" value="1"/>
</dbReference>
<keyword evidence="1" id="KW-0479">Metal-binding</keyword>
<dbReference type="InterPro" id="IPR027417">
    <property type="entry name" value="P-loop_NTPase"/>
</dbReference>